<dbReference type="Pfam" id="PF02781">
    <property type="entry name" value="G6PD_C"/>
    <property type="match status" value="1"/>
</dbReference>
<feature type="binding site" evidence="7">
    <location>
        <position position="248"/>
    </location>
    <ligand>
        <name>substrate</name>
    </ligand>
</feature>
<dbReference type="NCBIfam" id="TIGR00871">
    <property type="entry name" value="zwf"/>
    <property type="match status" value="1"/>
</dbReference>
<feature type="active site" description="Proton acceptor" evidence="7">
    <location>
        <position position="253"/>
    </location>
</feature>
<dbReference type="SUPFAM" id="SSF51735">
    <property type="entry name" value="NAD(P)-binding Rossmann-fold domains"/>
    <property type="match status" value="1"/>
</dbReference>
<dbReference type="STRING" id="460265.Mnod_1704"/>
<dbReference type="GO" id="GO:0005829">
    <property type="term" value="C:cytosol"/>
    <property type="evidence" value="ECO:0007669"/>
    <property type="project" value="TreeGrafter"/>
</dbReference>
<sequence>MAPDRNVEMSGRMPKIIPVASFDGVVFGATGDLTMRKLLPALYYRFRDRQIPETSRIIAAARSHHPDSEYREMAQAALRRHVPAADLDPATMEGFLAHITYVAVDGLGDEGWPDLARLLDERPDQVRSYYLATSPNLYGPICRNLSAHGLIGPKSRVVLEKPIGHDLASAKAINDQVGQVFPENQIFRIDHYLGKETVQNLLALRFANTIFERLWNADVIDHVQITVAETVGVEGRGGYYDGSGALRDMLQNHMLQLLCLLAMESPLSLDPDAVRDEKLKVLRALKPIPAHDVPSLTVRGQYVAGAIDGKPVPGYLADLGGETRSLTETFVALKLDLMMPRWAGVPFYLRTGKRLPQKMSEIVVQFRSSPFSIFPPESFAREPNRLVIRLQPEEGIKLEIMTKEPGPGGMRLRATGLDISFEQTFNQRYPDAYERLLMDVVRGNATLFMRRDEVEAAWAWADGVLQAWADRPEPPRPYPAGTWGPTAAIALIERDGRTWHEDIDQ</sequence>
<comment type="similarity">
    <text evidence="2 7">Belongs to the glucose-6-phosphate dehydrogenase family.</text>
</comment>
<evidence type="ECO:0000256" key="3">
    <source>
        <dbReference type="ARBA" id="ARBA00022526"/>
    </source>
</evidence>
<evidence type="ECO:0000259" key="9">
    <source>
        <dbReference type="Pfam" id="PF02781"/>
    </source>
</evidence>
<dbReference type="EMBL" id="CP001349">
    <property type="protein sequence ID" value="ACL56694.1"/>
    <property type="molecule type" value="Genomic_DNA"/>
</dbReference>
<comment type="function">
    <text evidence="7">Catalyzes the oxidation of glucose 6-phosphate to 6-phosphogluconolactone.</text>
</comment>
<evidence type="ECO:0000313" key="11">
    <source>
        <dbReference type="Proteomes" id="UP000008207"/>
    </source>
</evidence>
<dbReference type="AlphaFoldDB" id="B8IQZ2"/>
<keyword evidence="11" id="KW-1185">Reference proteome</keyword>
<dbReference type="eggNOG" id="COG0364">
    <property type="taxonomic scope" value="Bacteria"/>
</dbReference>
<comment type="caution">
    <text evidence="7">Lacks conserved residue(s) required for the propagation of feature annotation.</text>
</comment>
<proteinExistence type="inferred from homology"/>
<dbReference type="Gene3D" id="3.40.50.720">
    <property type="entry name" value="NAD(P)-binding Rossmann-like Domain"/>
    <property type="match status" value="1"/>
</dbReference>
<reference evidence="10 11" key="1">
    <citation type="submission" date="2009-01" db="EMBL/GenBank/DDBJ databases">
        <title>Complete sequence of chromosome of Methylobacterium nodulans ORS 2060.</title>
        <authorList>
            <consortium name="US DOE Joint Genome Institute"/>
            <person name="Lucas S."/>
            <person name="Copeland A."/>
            <person name="Lapidus A."/>
            <person name="Glavina del Rio T."/>
            <person name="Dalin E."/>
            <person name="Tice H."/>
            <person name="Bruce D."/>
            <person name="Goodwin L."/>
            <person name="Pitluck S."/>
            <person name="Sims D."/>
            <person name="Brettin T."/>
            <person name="Detter J.C."/>
            <person name="Han C."/>
            <person name="Larimer F."/>
            <person name="Land M."/>
            <person name="Hauser L."/>
            <person name="Kyrpides N."/>
            <person name="Ivanova N."/>
            <person name="Marx C.J."/>
            <person name="Richardson P."/>
        </authorList>
    </citation>
    <scope>NUCLEOTIDE SEQUENCE [LARGE SCALE GENOMIC DNA]</scope>
    <source>
        <strain evidence="11">LMG 21967 / CNCM I-2342 / ORS 2060</strain>
    </source>
</reference>
<dbReference type="GO" id="GO:0006006">
    <property type="term" value="P:glucose metabolic process"/>
    <property type="evidence" value="ECO:0007669"/>
    <property type="project" value="UniProtKB-KW"/>
</dbReference>
<dbReference type="HOGENOM" id="CLU_013524_5_0_5"/>
<dbReference type="InterPro" id="IPR001282">
    <property type="entry name" value="G6P_DH"/>
</dbReference>
<dbReference type="PROSITE" id="PS00069">
    <property type="entry name" value="G6P_DEHYDROGENASE"/>
    <property type="match status" value="1"/>
</dbReference>
<comment type="pathway">
    <text evidence="1 7">Carbohydrate degradation; pentose phosphate pathway; D-ribulose 5-phosphate from D-glucose 6-phosphate (oxidative stage): step 1/3.</text>
</comment>
<feature type="binding site" evidence="7">
    <location>
        <position position="62"/>
    </location>
    <ligand>
        <name>NADP(+)</name>
        <dbReference type="ChEBI" id="CHEBI:58349"/>
    </ligand>
</feature>
<accession>B8IQZ2</accession>
<dbReference type="InterPro" id="IPR019796">
    <property type="entry name" value="G6P_DH_AS"/>
</dbReference>
<feature type="binding site" evidence="7">
    <location>
        <position position="191"/>
    </location>
    <ligand>
        <name>substrate</name>
    </ligand>
</feature>
<feature type="binding site" evidence="7">
    <location>
        <position position="195"/>
    </location>
    <ligand>
        <name>substrate</name>
    </ligand>
</feature>
<keyword evidence="6 7" id="KW-0119">Carbohydrate metabolism</keyword>
<comment type="catalytic activity">
    <reaction evidence="7">
        <text>D-glucose 6-phosphate + NADP(+) = 6-phospho-D-glucono-1,5-lactone + NADPH + H(+)</text>
        <dbReference type="Rhea" id="RHEA:15841"/>
        <dbReference type="ChEBI" id="CHEBI:15378"/>
        <dbReference type="ChEBI" id="CHEBI:57783"/>
        <dbReference type="ChEBI" id="CHEBI:57955"/>
        <dbReference type="ChEBI" id="CHEBI:58349"/>
        <dbReference type="ChEBI" id="CHEBI:61548"/>
        <dbReference type="EC" id="1.1.1.49"/>
    </reaction>
</comment>
<dbReference type="InterPro" id="IPR022675">
    <property type="entry name" value="G6P_DH_C"/>
</dbReference>
<dbReference type="InterPro" id="IPR022674">
    <property type="entry name" value="G6P_DH_NAD-bd"/>
</dbReference>
<keyword evidence="4 7" id="KW-0521">NADP</keyword>
<dbReference type="Gene3D" id="3.30.360.10">
    <property type="entry name" value="Dihydrodipicolinate Reductase, domain 2"/>
    <property type="match status" value="1"/>
</dbReference>
<evidence type="ECO:0000256" key="7">
    <source>
        <dbReference type="HAMAP-Rule" id="MF_00966"/>
    </source>
</evidence>
<dbReference type="Proteomes" id="UP000008207">
    <property type="component" value="Chromosome"/>
</dbReference>
<dbReference type="PANTHER" id="PTHR23429:SF0">
    <property type="entry name" value="GLUCOSE-6-PHOSPHATE 1-DEHYDROGENASE"/>
    <property type="match status" value="1"/>
</dbReference>
<dbReference type="GO" id="GO:0050661">
    <property type="term" value="F:NADP binding"/>
    <property type="evidence" value="ECO:0007669"/>
    <property type="project" value="UniProtKB-UniRule"/>
</dbReference>
<dbReference type="Pfam" id="PF00479">
    <property type="entry name" value="G6PD_N"/>
    <property type="match status" value="1"/>
</dbReference>
<evidence type="ECO:0000256" key="6">
    <source>
        <dbReference type="ARBA" id="ARBA00023277"/>
    </source>
</evidence>
<dbReference type="GO" id="GO:0009051">
    <property type="term" value="P:pentose-phosphate shunt, oxidative branch"/>
    <property type="evidence" value="ECO:0007669"/>
    <property type="project" value="TreeGrafter"/>
</dbReference>
<dbReference type="EC" id="1.1.1.49" evidence="7"/>
<dbReference type="PANTHER" id="PTHR23429">
    <property type="entry name" value="GLUCOSE-6-PHOSPHATE 1-DEHYDROGENASE G6PD"/>
    <property type="match status" value="1"/>
</dbReference>
<feature type="binding site" evidence="7">
    <location>
        <position position="229"/>
    </location>
    <ligand>
        <name>substrate</name>
    </ligand>
</feature>
<name>B8IQZ2_METNO</name>
<keyword evidence="3 7" id="KW-0313">Glucose metabolism</keyword>
<dbReference type="KEGG" id="mno:Mnod_1704"/>
<dbReference type="HAMAP" id="MF_00966">
    <property type="entry name" value="G6PD"/>
    <property type="match status" value="1"/>
</dbReference>
<evidence type="ECO:0000256" key="2">
    <source>
        <dbReference type="ARBA" id="ARBA00009975"/>
    </source>
</evidence>
<dbReference type="InterPro" id="IPR036291">
    <property type="entry name" value="NAD(P)-bd_dom_sf"/>
</dbReference>
<feature type="binding site" evidence="7">
    <location>
        <position position="353"/>
    </location>
    <ligand>
        <name>substrate</name>
    </ligand>
</feature>
<feature type="domain" description="Glucose-6-phosphate dehydrogenase C-terminal" evidence="9">
    <location>
        <begin position="202"/>
        <end position="500"/>
    </location>
</feature>
<keyword evidence="5 7" id="KW-0560">Oxidoreductase</keyword>
<evidence type="ECO:0000256" key="4">
    <source>
        <dbReference type="ARBA" id="ARBA00022857"/>
    </source>
</evidence>
<feature type="domain" description="Glucose-6-phosphate dehydrogenase NAD-binding" evidence="8">
    <location>
        <begin position="25"/>
        <end position="200"/>
    </location>
</feature>
<feature type="binding site" evidence="7">
    <location>
        <position position="358"/>
    </location>
    <ligand>
        <name>substrate</name>
    </ligand>
</feature>
<evidence type="ECO:0000259" key="8">
    <source>
        <dbReference type="Pfam" id="PF00479"/>
    </source>
</evidence>
<evidence type="ECO:0000256" key="5">
    <source>
        <dbReference type="ARBA" id="ARBA00023002"/>
    </source>
</evidence>
<organism evidence="10 11">
    <name type="scientific">Methylobacterium nodulans (strain LMG 21967 / CNCM I-2342 / ORS 2060)</name>
    <dbReference type="NCBI Taxonomy" id="460265"/>
    <lineage>
        <taxon>Bacteria</taxon>
        <taxon>Pseudomonadati</taxon>
        <taxon>Pseudomonadota</taxon>
        <taxon>Alphaproteobacteria</taxon>
        <taxon>Hyphomicrobiales</taxon>
        <taxon>Methylobacteriaceae</taxon>
        <taxon>Methylobacterium</taxon>
    </lineage>
</organism>
<protein>
    <recommendedName>
        <fullName evidence="7">Glucose-6-phosphate 1-dehydrogenase</fullName>
        <shortName evidence="7">G6PD</shortName>
        <ecNumber evidence="7">1.1.1.49</ecNumber>
    </recommendedName>
</protein>
<dbReference type="UniPathway" id="UPA00115">
    <property type="reaction ID" value="UER00408"/>
</dbReference>
<dbReference type="SUPFAM" id="SSF55347">
    <property type="entry name" value="Glyceraldehyde-3-phosphate dehydrogenase-like, C-terminal domain"/>
    <property type="match status" value="1"/>
</dbReference>
<evidence type="ECO:0000313" key="10">
    <source>
        <dbReference type="EMBL" id="ACL56694.1"/>
    </source>
</evidence>
<dbReference type="PRINTS" id="PR00079">
    <property type="entry name" value="G6PDHDRGNASE"/>
</dbReference>
<evidence type="ECO:0000256" key="1">
    <source>
        <dbReference type="ARBA" id="ARBA00004937"/>
    </source>
</evidence>
<dbReference type="GO" id="GO:0004345">
    <property type="term" value="F:glucose-6-phosphate dehydrogenase activity"/>
    <property type="evidence" value="ECO:0007669"/>
    <property type="project" value="UniProtKB-UniRule"/>
</dbReference>
<feature type="binding site" evidence="7">
    <location>
        <position position="161"/>
    </location>
    <ligand>
        <name>NADP(+)</name>
        <dbReference type="ChEBI" id="CHEBI:58349"/>
    </ligand>
</feature>
<dbReference type="PIRSF" id="PIRSF000110">
    <property type="entry name" value="G6PD"/>
    <property type="match status" value="1"/>
</dbReference>
<gene>
    <name evidence="7" type="primary">zwf</name>
    <name evidence="10" type="ordered locus">Mnod_1704</name>
</gene>